<proteinExistence type="predicted"/>
<reference evidence="1 2" key="1">
    <citation type="submission" date="2024-06" db="EMBL/GenBank/DDBJ databases">
        <title>The Natural Products Discovery Center: Release of the First 8490 Sequenced Strains for Exploring Actinobacteria Biosynthetic Diversity.</title>
        <authorList>
            <person name="Kalkreuter E."/>
            <person name="Kautsar S.A."/>
            <person name="Yang D."/>
            <person name="Bader C.D."/>
            <person name="Teijaro C.N."/>
            <person name="Fluegel L."/>
            <person name="Davis C.M."/>
            <person name="Simpson J.R."/>
            <person name="Lauterbach L."/>
            <person name="Steele A.D."/>
            <person name="Gui C."/>
            <person name="Meng S."/>
            <person name="Li G."/>
            <person name="Viehrig K."/>
            <person name="Ye F."/>
            <person name="Su P."/>
            <person name="Kiefer A.F."/>
            <person name="Nichols A."/>
            <person name="Cepeda A.J."/>
            <person name="Yan W."/>
            <person name="Fan B."/>
            <person name="Jiang Y."/>
            <person name="Adhikari A."/>
            <person name="Zheng C.-J."/>
            <person name="Schuster L."/>
            <person name="Cowan T.M."/>
            <person name="Smanski M.J."/>
            <person name="Chevrette M.G."/>
            <person name="De Carvalho L.P.S."/>
            <person name="Shen B."/>
        </authorList>
    </citation>
    <scope>NUCLEOTIDE SEQUENCE [LARGE SCALE GENOMIC DNA]</scope>
    <source>
        <strain evidence="1 2">NPDC006434</strain>
    </source>
</reference>
<sequence length="52" mass="5663">MSAKSRRPPGGRAPLRLPLGDDSVTTILGHLDGVCEEVLTWEKRTRATAFEA</sequence>
<name>A0ABV2V7R4_9ACTN</name>
<protein>
    <submittedName>
        <fullName evidence="1">Uncharacterized protein</fullName>
    </submittedName>
</protein>
<organism evidence="1 2">
    <name type="scientific">Streptomyces ossamyceticus</name>
    <dbReference type="NCBI Taxonomy" id="249581"/>
    <lineage>
        <taxon>Bacteria</taxon>
        <taxon>Bacillati</taxon>
        <taxon>Actinomycetota</taxon>
        <taxon>Actinomycetes</taxon>
        <taxon>Kitasatosporales</taxon>
        <taxon>Streptomycetaceae</taxon>
        <taxon>Streptomyces</taxon>
    </lineage>
</organism>
<dbReference type="Proteomes" id="UP001550210">
    <property type="component" value="Unassembled WGS sequence"/>
</dbReference>
<dbReference type="RefSeq" id="WP_355401364.1">
    <property type="nucleotide sequence ID" value="NZ_JBEXPZ010000047.1"/>
</dbReference>
<dbReference type="EMBL" id="JBEXPZ010000047">
    <property type="protein sequence ID" value="MET9849050.1"/>
    <property type="molecule type" value="Genomic_DNA"/>
</dbReference>
<comment type="caution">
    <text evidence="1">The sequence shown here is derived from an EMBL/GenBank/DDBJ whole genome shotgun (WGS) entry which is preliminary data.</text>
</comment>
<gene>
    <name evidence="1" type="ORF">ABZZ21_31795</name>
</gene>
<evidence type="ECO:0000313" key="2">
    <source>
        <dbReference type="Proteomes" id="UP001550210"/>
    </source>
</evidence>
<accession>A0ABV2V7R4</accession>
<evidence type="ECO:0000313" key="1">
    <source>
        <dbReference type="EMBL" id="MET9849050.1"/>
    </source>
</evidence>
<keyword evidence="2" id="KW-1185">Reference proteome</keyword>